<dbReference type="InterPro" id="IPR036291">
    <property type="entry name" value="NAD(P)-bd_dom_sf"/>
</dbReference>
<gene>
    <name evidence="5" type="ORF">PsYK624_168040</name>
</gene>
<reference evidence="5 6" key="1">
    <citation type="submission" date="2021-08" db="EMBL/GenBank/DDBJ databases">
        <title>Draft Genome Sequence of Phanerochaete sordida strain YK-624.</title>
        <authorList>
            <person name="Mori T."/>
            <person name="Dohra H."/>
            <person name="Suzuki T."/>
            <person name="Kawagishi H."/>
            <person name="Hirai H."/>
        </authorList>
    </citation>
    <scope>NUCLEOTIDE SEQUENCE [LARGE SCALE GENOMIC DNA]</scope>
    <source>
        <strain evidence="5 6">YK-624</strain>
    </source>
</reference>
<keyword evidence="3" id="KW-0560">Oxidoreductase</keyword>
<dbReference type="InterPro" id="IPR002347">
    <property type="entry name" value="SDR_fam"/>
</dbReference>
<dbReference type="Pfam" id="PF00106">
    <property type="entry name" value="adh_short"/>
    <property type="match status" value="1"/>
</dbReference>
<evidence type="ECO:0000256" key="3">
    <source>
        <dbReference type="ARBA" id="ARBA00023002"/>
    </source>
</evidence>
<dbReference type="OrthoDB" id="1274115at2759"/>
<accession>A0A9P3GTN0</accession>
<dbReference type="EMBL" id="BPQB01000160">
    <property type="protein sequence ID" value="GJF00515.1"/>
    <property type="molecule type" value="Genomic_DNA"/>
</dbReference>
<evidence type="ECO:0000256" key="4">
    <source>
        <dbReference type="RuleBase" id="RU000363"/>
    </source>
</evidence>
<dbReference type="PANTHER" id="PTHR43976">
    <property type="entry name" value="SHORT CHAIN DEHYDROGENASE"/>
    <property type="match status" value="1"/>
</dbReference>
<dbReference type="InterPro" id="IPR051911">
    <property type="entry name" value="SDR_oxidoreductase"/>
</dbReference>
<evidence type="ECO:0000256" key="2">
    <source>
        <dbReference type="ARBA" id="ARBA00022857"/>
    </source>
</evidence>
<dbReference type="AlphaFoldDB" id="A0A9P3GTN0"/>
<organism evidence="5 6">
    <name type="scientific">Phanerochaete sordida</name>
    <dbReference type="NCBI Taxonomy" id="48140"/>
    <lineage>
        <taxon>Eukaryota</taxon>
        <taxon>Fungi</taxon>
        <taxon>Dikarya</taxon>
        <taxon>Basidiomycota</taxon>
        <taxon>Agaricomycotina</taxon>
        <taxon>Agaricomycetes</taxon>
        <taxon>Polyporales</taxon>
        <taxon>Phanerochaetaceae</taxon>
        <taxon>Phanerochaete</taxon>
    </lineage>
</organism>
<dbReference type="InterPro" id="IPR020904">
    <property type="entry name" value="Sc_DH/Rdtase_CS"/>
</dbReference>
<keyword evidence="6" id="KW-1185">Reference proteome</keyword>
<sequence length="307" mass="33076">MSENSRVWFITGASQGIGRSLLDAVLAAGDRAVATLRRPEVLAEYKDKYPASQLLIQRLDVTSVEEIDAAFAQVKEHFGRLDVVVNNAGYGLVAEIEGTPEDEARRCFETCFWGPFHICQRAVPFMRDVNPPGVGGRILNVSSCGGYASNQTLSIYNGAKFALEGMTESLRKEMDPSWNITAVIVQPGGFRTAWGGDSLKVFPSPPAYAAPDSPCAAFRAMSFGGGPSRAIGDPRKAGAALMRIAGMPAPPLRVQLGSESMAIVKAKAKETLVNAEKHADIAHSTNFDDVDKDAVLKMFEMYLAKSD</sequence>
<dbReference type="PANTHER" id="PTHR43976:SF16">
    <property type="entry name" value="SHORT-CHAIN DEHYDROGENASE_REDUCTASE FAMILY PROTEIN"/>
    <property type="match status" value="1"/>
</dbReference>
<comment type="caution">
    <text evidence="5">The sequence shown here is derived from an EMBL/GenBank/DDBJ whole genome shotgun (WGS) entry which is preliminary data.</text>
</comment>
<keyword evidence="2" id="KW-0521">NADP</keyword>
<dbReference type="Proteomes" id="UP000703269">
    <property type="component" value="Unassembled WGS sequence"/>
</dbReference>
<dbReference type="CDD" id="cd05374">
    <property type="entry name" value="17beta-HSD-like_SDR_c"/>
    <property type="match status" value="1"/>
</dbReference>
<dbReference type="SUPFAM" id="SSF51735">
    <property type="entry name" value="NAD(P)-binding Rossmann-fold domains"/>
    <property type="match status" value="1"/>
</dbReference>
<comment type="similarity">
    <text evidence="1 4">Belongs to the short-chain dehydrogenases/reductases (SDR) family.</text>
</comment>
<dbReference type="PROSITE" id="PS00061">
    <property type="entry name" value="ADH_SHORT"/>
    <property type="match status" value="1"/>
</dbReference>
<dbReference type="Gene3D" id="3.40.50.720">
    <property type="entry name" value="NAD(P)-binding Rossmann-like Domain"/>
    <property type="match status" value="1"/>
</dbReference>
<proteinExistence type="inferred from homology"/>
<dbReference type="PRINTS" id="PR00081">
    <property type="entry name" value="GDHRDH"/>
</dbReference>
<protein>
    <submittedName>
        <fullName evidence="5">NAD(P)-dependent dehydrogenase</fullName>
    </submittedName>
</protein>
<dbReference type="GO" id="GO:0016491">
    <property type="term" value="F:oxidoreductase activity"/>
    <property type="evidence" value="ECO:0007669"/>
    <property type="project" value="UniProtKB-KW"/>
</dbReference>
<evidence type="ECO:0000256" key="1">
    <source>
        <dbReference type="ARBA" id="ARBA00006484"/>
    </source>
</evidence>
<dbReference type="PRINTS" id="PR00080">
    <property type="entry name" value="SDRFAMILY"/>
</dbReference>
<evidence type="ECO:0000313" key="5">
    <source>
        <dbReference type="EMBL" id="GJF00515.1"/>
    </source>
</evidence>
<name>A0A9P3GTN0_9APHY</name>
<evidence type="ECO:0000313" key="6">
    <source>
        <dbReference type="Proteomes" id="UP000703269"/>
    </source>
</evidence>